<keyword evidence="2" id="KW-1185">Reference proteome</keyword>
<proteinExistence type="predicted"/>
<dbReference type="Proteomes" id="UP001476950">
    <property type="component" value="Unassembled WGS sequence"/>
</dbReference>
<protein>
    <submittedName>
        <fullName evidence="1">Uncharacterized protein</fullName>
    </submittedName>
</protein>
<reference evidence="1 2" key="1">
    <citation type="submission" date="2022-04" db="EMBL/GenBank/DDBJ databases">
        <title>Positive selection, recombination, and allopatry shape intraspecific diversity of widespread and dominant cyanobacteria.</title>
        <authorList>
            <person name="Wei J."/>
            <person name="Shu W."/>
            <person name="Hu C."/>
        </authorList>
    </citation>
    <scope>NUCLEOTIDE SEQUENCE [LARGE SCALE GENOMIC DNA]</scope>
    <source>
        <strain evidence="1 2">AS-A4</strain>
    </source>
</reference>
<comment type="caution">
    <text evidence="1">The sequence shown here is derived from an EMBL/GenBank/DDBJ whole genome shotgun (WGS) entry which is preliminary data.</text>
</comment>
<sequence>MDTDSVDQYQLEISFKNNYDSDFTIDIAPPTKDSVKALCNSFNESVQTGGFVEVHDIHGQSFLVKGAEVVRVWFAKVSQDN</sequence>
<name>A0ABV0KEX5_9CYAN</name>
<gene>
    <name evidence="1" type="ORF">NDI38_04140</name>
</gene>
<dbReference type="RefSeq" id="WP_190450572.1">
    <property type="nucleotide sequence ID" value="NZ_JAMPLM010000002.1"/>
</dbReference>
<organism evidence="1 2">
    <name type="scientific">Stenomitos frigidus AS-A4</name>
    <dbReference type="NCBI Taxonomy" id="2933935"/>
    <lineage>
        <taxon>Bacteria</taxon>
        <taxon>Bacillati</taxon>
        <taxon>Cyanobacteriota</taxon>
        <taxon>Cyanophyceae</taxon>
        <taxon>Leptolyngbyales</taxon>
        <taxon>Leptolyngbyaceae</taxon>
        <taxon>Stenomitos</taxon>
    </lineage>
</organism>
<evidence type="ECO:0000313" key="1">
    <source>
        <dbReference type="EMBL" id="MEP1057616.1"/>
    </source>
</evidence>
<dbReference type="EMBL" id="JAMPLM010000002">
    <property type="protein sequence ID" value="MEP1057616.1"/>
    <property type="molecule type" value="Genomic_DNA"/>
</dbReference>
<accession>A0ABV0KEX5</accession>
<evidence type="ECO:0000313" key="2">
    <source>
        <dbReference type="Proteomes" id="UP001476950"/>
    </source>
</evidence>